<accession>A0AAV7Q499</accession>
<protein>
    <submittedName>
        <fullName evidence="2">Uncharacterized protein</fullName>
    </submittedName>
</protein>
<feature type="region of interest" description="Disordered" evidence="1">
    <location>
        <begin position="83"/>
        <end position="111"/>
    </location>
</feature>
<dbReference type="EMBL" id="JANPWB010000010">
    <property type="protein sequence ID" value="KAJ1135411.1"/>
    <property type="molecule type" value="Genomic_DNA"/>
</dbReference>
<name>A0AAV7Q499_PLEWA</name>
<gene>
    <name evidence="2" type="ORF">NDU88_001851</name>
</gene>
<feature type="compositionally biased region" description="Basic and acidic residues" evidence="1">
    <location>
        <begin position="85"/>
        <end position="105"/>
    </location>
</feature>
<keyword evidence="3" id="KW-1185">Reference proteome</keyword>
<evidence type="ECO:0000313" key="2">
    <source>
        <dbReference type="EMBL" id="KAJ1135411.1"/>
    </source>
</evidence>
<dbReference type="AlphaFoldDB" id="A0AAV7Q499"/>
<sequence length="111" mass="12256">MAFVCWLGGHGRCHVASGACATSCSLSIVQDGYGSEPTRLLLRYSVCAPEDGNNPKACSERRALTRKAVETELARPLNAQAIERPGTHLKERERHPECLTQEKLHQTKINQ</sequence>
<evidence type="ECO:0000313" key="3">
    <source>
        <dbReference type="Proteomes" id="UP001066276"/>
    </source>
</evidence>
<evidence type="ECO:0000256" key="1">
    <source>
        <dbReference type="SAM" id="MobiDB-lite"/>
    </source>
</evidence>
<dbReference type="Proteomes" id="UP001066276">
    <property type="component" value="Chromosome 6"/>
</dbReference>
<reference evidence="2" key="1">
    <citation type="journal article" date="2022" name="bioRxiv">
        <title>Sequencing and chromosome-scale assembly of the giantPleurodeles waltlgenome.</title>
        <authorList>
            <person name="Brown T."/>
            <person name="Elewa A."/>
            <person name="Iarovenko S."/>
            <person name="Subramanian E."/>
            <person name="Araus A.J."/>
            <person name="Petzold A."/>
            <person name="Susuki M."/>
            <person name="Suzuki K.-i.T."/>
            <person name="Hayashi T."/>
            <person name="Toyoda A."/>
            <person name="Oliveira C."/>
            <person name="Osipova E."/>
            <person name="Leigh N.D."/>
            <person name="Simon A."/>
            <person name="Yun M.H."/>
        </authorList>
    </citation>
    <scope>NUCLEOTIDE SEQUENCE</scope>
    <source>
        <strain evidence="2">20211129_DDA</strain>
        <tissue evidence="2">Liver</tissue>
    </source>
</reference>
<comment type="caution">
    <text evidence="2">The sequence shown here is derived from an EMBL/GenBank/DDBJ whole genome shotgun (WGS) entry which is preliminary data.</text>
</comment>
<organism evidence="2 3">
    <name type="scientific">Pleurodeles waltl</name>
    <name type="common">Iberian ribbed newt</name>
    <dbReference type="NCBI Taxonomy" id="8319"/>
    <lineage>
        <taxon>Eukaryota</taxon>
        <taxon>Metazoa</taxon>
        <taxon>Chordata</taxon>
        <taxon>Craniata</taxon>
        <taxon>Vertebrata</taxon>
        <taxon>Euteleostomi</taxon>
        <taxon>Amphibia</taxon>
        <taxon>Batrachia</taxon>
        <taxon>Caudata</taxon>
        <taxon>Salamandroidea</taxon>
        <taxon>Salamandridae</taxon>
        <taxon>Pleurodelinae</taxon>
        <taxon>Pleurodeles</taxon>
    </lineage>
</organism>
<proteinExistence type="predicted"/>